<feature type="region of interest" description="Disordered" evidence="1">
    <location>
        <begin position="391"/>
        <end position="425"/>
    </location>
</feature>
<organism evidence="2 3">
    <name type="scientific">Bombyx mori</name>
    <name type="common">Silk moth</name>
    <dbReference type="NCBI Taxonomy" id="7091"/>
    <lineage>
        <taxon>Eukaryota</taxon>
        <taxon>Metazoa</taxon>
        <taxon>Ecdysozoa</taxon>
        <taxon>Arthropoda</taxon>
        <taxon>Hexapoda</taxon>
        <taxon>Insecta</taxon>
        <taxon>Pterygota</taxon>
        <taxon>Neoptera</taxon>
        <taxon>Endopterygota</taxon>
        <taxon>Lepidoptera</taxon>
        <taxon>Glossata</taxon>
        <taxon>Ditrysia</taxon>
        <taxon>Bombycoidea</taxon>
        <taxon>Bombycidae</taxon>
        <taxon>Bombycinae</taxon>
        <taxon>Bombyx</taxon>
    </lineage>
</organism>
<reference evidence="2" key="2">
    <citation type="submission" date="2022-06" db="UniProtKB">
        <authorList>
            <consortium name="EnsemblMetazoa"/>
        </authorList>
    </citation>
    <scope>IDENTIFICATION</scope>
    <source>
        <strain evidence="2">p50T (Dazao)</strain>
    </source>
</reference>
<dbReference type="Proteomes" id="UP000005204">
    <property type="component" value="Unassembled WGS sequence"/>
</dbReference>
<sequence length="981" mass="111969">MSPVRMVFDDELEEIFDDPIKINFGSGGIMNGLLRGTEIFDLDCVAEEADVDIIDLTGSRSYRNLPVLEDKCDIKPLNVKLVDCFKYPWYYRKNLSEILRNLNKSKKNIEKDTREKKTSKVVLSSEMEKREITKAKRNDGKYLKGTDKEKEYFRRKLDIEIRRAVSQRNKTEVDFKRNKGLIGMVVTEKKINIDKTEGLNKPIPEKIKIDNKHKNKPNDKESETFIQNVKSNQSKPEDMSSSIQSKSNSPSELGLLRDLDNKQDNRKDSTKSKVIQKKLKDSKKYREVHKCMKPDKRREKSEERVKTHCSNKEIYFKLRYFQDGKMITKIVKCIEDSKNDCMDNYDIATQTKRKKLATVQEKSTNMKITEPINDEAVRPQSAAHNIDMNVTNRSPLNETNTVKLGENDKMNKPTNLSTNPSTSLQSSLNIYENNLKRVREDIEKQINKTLSEKPQFEPKASYNNTPKDLSNQPSKNLLAAVAADCAMMNSANNSVSENILNHISRNQKQSNQLLSQDQARQSSFHVVAYNAGTTANHQNIYINRNHSMPASSNDLHHNVNSPYLPRIHNNYSLINQGHTQANLSKYYHNQVPSVSRPQGNSNNQNILSAPQNNNEHNRFIPPIYTNAIRPEVSSNHYRPAYSQNIPQTFHQSVMQGFPRQYYPNYYRQRSYYDGGLCNGKNNPARSTDINQNRSWPGSNGTRVPYSECSSLPPLPIPPPPYTLPNQHLSTPDSMLSTQDTSIIGRNDEGLIKKINIRTGPLSNILEKNKKNPLCENRESESSLSAQKQYQVHSIEKEKDPKDELGHALFSEKSVAAKNAVQKELDDLITNLFEPDTSSITFTANVESNKAEMNNPMSKPCPLSKKLKDQAVVTSHKTNEENRNNSKVLNASPNGESSKEAVETINNSPFLNKSVLKSRLLEENEILIDRKISKKRFLFEKNVTDKEGTKKISIEEYKNRSLGSRNGQSKSSIKSNENRSVK</sequence>
<feature type="region of interest" description="Disordered" evidence="1">
    <location>
        <begin position="945"/>
        <end position="981"/>
    </location>
</feature>
<feature type="compositionally biased region" description="Low complexity" evidence="1">
    <location>
        <begin position="240"/>
        <end position="251"/>
    </location>
</feature>
<dbReference type="RefSeq" id="XP_021202903.2">
    <property type="nucleotide sequence ID" value="XM_021347228.3"/>
</dbReference>
<protein>
    <submittedName>
        <fullName evidence="2">Uncharacterized protein</fullName>
    </submittedName>
</protein>
<feature type="compositionally biased region" description="Basic and acidic residues" evidence="1">
    <location>
        <begin position="255"/>
        <end position="271"/>
    </location>
</feature>
<name>A0A8R2DJX0_BOMMO</name>
<feature type="compositionally biased region" description="Basic and acidic residues" evidence="1">
    <location>
        <begin position="945"/>
        <end position="958"/>
    </location>
</feature>
<dbReference type="AlphaFoldDB" id="A0A8R2DJX0"/>
<dbReference type="RefSeq" id="XP_062530529.1">
    <property type="nucleotide sequence ID" value="XM_062674545.1"/>
</dbReference>
<feature type="compositionally biased region" description="Polar residues" evidence="1">
    <location>
        <begin position="391"/>
        <end position="402"/>
    </location>
</feature>
<reference evidence="3" key="1">
    <citation type="journal article" date="2008" name="Insect Biochem. Mol. Biol.">
        <title>The genome of a lepidopteran model insect, the silkworm Bombyx mori.</title>
        <authorList>
            <consortium name="International Silkworm Genome Consortium"/>
        </authorList>
    </citation>
    <scope>NUCLEOTIDE SEQUENCE [LARGE SCALE GENOMIC DNA]</scope>
    <source>
        <strain evidence="3">p50T</strain>
    </source>
</reference>
<evidence type="ECO:0000313" key="3">
    <source>
        <dbReference type="Proteomes" id="UP000005204"/>
    </source>
</evidence>
<feature type="region of interest" description="Disordered" evidence="1">
    <location>
        <begin position="449"/>
        <end position="471"/>
    </location>
</feature>
<dbReference type="RefSeq" id="XP_062530530.1">
    <property type="nucleotide sequence ID" value="XM_062674546.1"/>
</dbReference>
<feature type="region of interest" description="Disordered" evidence="1">
    <location>
        <begin position="773"/>
        <end position="799"/>
    </location>
</feature>
<proteinExistence type="predicted"/>
<feature type="region of interest" description="Disordered" evidence="1">
    <location>
        <begin position="230"/>
        <end position="286"/>
    </location>
</feature>
<feature type="region of interest" description="Disordered" evidence="1">
    <location>
        <begin position="874"/>
        <end position="897"/>
    </location>
</feature>
<accession>A0A8R2DJX0</accession>
<dbReference type="RefSeq" id="XP_062530528.1">
    <property type="nucleotide sequence ID" value="XM_062674544.1"/>
</dbReference>
<feature type="compositionally biased region" description="Polar residues" evidence="1">
    <location>
        <begin position="884"/>
        <end position="895"/>
    </location>
</feature>
<dbReference type="EnsemblMetazoa" id="XM_021347228.2">
    <property type="protein sequence ID" value="XP_021202903.2"/>
    <property type="gene ID" value="LOC101741566"/>
</dbReference>
<feature type="compositionally biased region" description="Polar residues" evidence="1">
    <location>
        <begin position="960"/>
        <end position="974"/>
    </location>
</feature>
<dbReference type="GeneID" id="100302575"/>
<feature type="compositionally biased region" description="Polar residues" evidence="1">
    <location>
        <begin position="461"/>
        <end position="471"/>
    </location>
</feature>
<feature type="compositionally biased region" description="Polar residues" evidence="1">
    <location>
        <begin position="781"/>
        <end position="791"/>
    </location>
</feature>
<keyword evidence="3" id="KW-1185">Reference proteome</keyword>
<feature type="compositionally biased region" description="Polar residues" evidence="1">
    <location>
        <begin position="682"/>
        <end position="701"/>
    </location>
</feature>
<dbReference type="CTD" id="100302575"/>
<feature type="region of interest" description="Disordered" evidence="1">
    <location>
        <begin position="682"/>
        <end position="703"/>
    </location>
</feature>
<evidence type="ECO:0000313" key="2">
    <source>
        <dbReference type="EnsemblMetazoa" id="XP_021202903.2"/>
    </source>
</evidence>
<feature type="compositionally biased region" description="Polar residues" evidence="1">
    <location>
        <begin position="412"/>
        <end position="425"/>
    </location>
</feature>
<evidence type="ECO:0000256" key="1">
    <source>
        <dbReference type="SAM" id="MobiDB-lite"/>
    </source>
</evidence>